<dbReference type="InterPro" id="IPR034213">
    <property type="entry name" value="S8_Vpr-like"/>
</dbReference>
<dbReference type="InterPro" id="IPR015500">
    <property type="entry name" value="Peptidase_S8_subtilisin-rel"/>
</dbReference>
<evidence type="ECO:0000256" key="9">
    <source>
        <dbReference type="RuleBase" id="RU003355"/>
    </source>
</evidence>
<dbReference type="SUPFAM" id="SSF52025">
    <property type="entry name" value="PA domain"/>
    <property type="match status" value="1"/>
</dbReference>
<dbReference type="InterPro" id="IPR022398">
    <property type="entry name" value="Peptidase_S8_His-AS"/>
</dbReference>
<dbReference type="PRINTS" id="PR00723">
    <property type="entry name" value="SUBTILISIN"/>
</dbReference>
<dbReference type="InterPro" id="IPR003137">
    <property type="entry name" value="PA_domain"/>
</dbReference>
<evidence type="ECO:0000259" key="12">
    <source>
        <dbReference type="Pfam" id="PF02225"/>
    </source>
</evidence>
<sequence>MPHKIAVILLTVLLLTGFSQPEPDEEITIILELKDTTSAAFKSQMESRLPRLEVVAEYETIFNGVAIRGTPHELEKVSRLSEVVNQYPVKTYTTQGKLSTPIPSLTTDIVRPNTPFTGEGVKVGVIDTGIDYTHPDLKENFRGGFDLIDFDDDPMETTEMGATIHGSHVAGVIGADGDMKGVAPGADLYAYRALGPGGMGSSVQVIAAIEEAVEDGMDVINLSLGNDVNGPDWPTTKAVDQAIKLGTTVVVAAGNSGPNTWTIGSPATSPNAITVGASSLPTKQSVLTVPGEDRQIKVQLLQGSNPWDLSRKFPVQHISGNNFNQITGKIVLIDRGGTDFAEKAELAYQKGAEAVIIVNNSEDQLKGSIEGKQLPIPVAAVTKGEGKWLKEKAIKQDQWVETIQREIAHTIAPFSSRGPVTTSWSVKPDILAPGVNVISTVPGGYQVLQGTSMAAPHIAGVAAILKEAHPEWSPEDIKTSLMSTANLLQKSKSSSFPPTEQGAGYVDTAAALEPELWIKPGALNFGKVEGSFFREEVDISIRNQGDETQTIRFKQPKKQAGLAWSVPPSFHVSPGEEVVIPLEVQITNGFVKEGIHEGYIEVESDTQEYHIPYLFMMDTADYEKITGLEFSKDWDSNGDLVYRFNLTETVDKLTVDLYRSGTMLHHGKLLELDDPEEGLNEGKVDLKITDDFVGSYIAVVTVEIDGEKFSYPFPVRF</sequence>
<dbReference type="PROSITE" id="PS51892">
    <property type="entry name" value="SUBTILASE"/>
    <property type="match status" value="1"/>
</dbReference>
<comment type="caution">
    <text evidence="13">The sequence shown here is derived from an EMBL/GenBank/DDBJ whole genome shotgun (WGS) entry which is preliminary data.</text>
</comment>
<dbReference type="Gene3D" id="3.50.30.30">
    <property type="match status" value="1"/>
</dbReference>
<keyword evidence="14" id="KW-1185">Reference proteome</keyword>
<dbReference type="Proteomes" id="UP001596410">
    <property type="component" value="Unassembled WGS sequence"/>
</dbReference>
<evidence type="ECO:0000256" key="4">
    <source>
        <dbReference type="ARBA" id="ARBA00022670"/>
    </source>
</evidence>
<evidence type="ECO:0000256" key="10">
    <source>
        <dbReference type="SAM" id="SignalP"/>
    </source>
</evidence>
<organism evidence="13 14">
    <name type="scientific">Halobacillus seohaensis</name>
    <dbReference type="NCBI Taxonomy" id="447421"/>
    <lineage>
        <taxon>Bacteria</taxon>
        <taxon>Bacillati</taxon>
        <taxon>Bacillota</taxon>
        <taxon>Bacilli</taxon>
        <taxon>Bacillales</taxon>
        <taxon>Bacillaceae</taxon>
        <taxon>Halobacillus</taxon>
    </lineage>
</organism>
<reference evidence="14" key="1">
    <citation type="journal article" date="2019" name="Int. J. Syst. Evol. Microbiol.">
        <title>The Global Catalogue of Microorganisms (GCM) 10K type strain sequencing project: providing services to taxonomists for standard genome sequencing and annotation.</title>
        <authorList>
            <consortium name="The Broad Institute Genomics Platform"/>
            <consortium name="The Broad Institute Genome Sequencing Center for Infectious Disease"/>
            <person name="Wu L."/>
            <person name="Ma J."/>
        </authorList>
    </citation>
    <scope>NUCLEOTIDE SEQUENCE [LARGE SCALE GENOMIC DNA]</scope>
    <source>
        <strain evidence="14">CGMCC 4.1621</strain>
    </source>
</reference>
<feature type="active site" description="Charge relay system" evidence="8">
    <location>
        <position position="452"/>
    </location>
</feature>
<dbReference type="CDD" id="cd07474">
    <property type="entry name" value="Peptidases_S8_subtilisin_Vpr-like"/>
    <property type="match status" value="1"/>
</dbReference>
<name>A0ABW2ENY7_9BACI</name>
<dbReference type="EMBL" id="JBHSZV010000025">
    <property type="protein sequence ID" value="MFC7062252.1"/>
    <property type="molecule type" value="Genomic_DNA"/>
</dbReference>
<gene>
    <name evidence="13" type="ORF">ACFQIC_10320</name>
</gene>
<keyword evidence="5 10" id="KW-0732">Signal</keyword>
<dbReference type="InterPro" id="IPR023827">
    <property type="entry name" value="Peptidase_S8_Asp-AS"/>
</dbReference>
<dbReference type="PANTHER" id="PTHR43806">
    <property type="entry name" value="PEPTIDASE S8"/>
    <property type="match status" value="1"/>
</dbReference>
<feature type="signal peptide" evidence="10">
    <location>
        <begin position="1"/>
        <end position="21"/>
    </location>
</feature>
<evidence type="ECO:0000259" key="11">
    <source>
        <dbReference type="Pfam" id="PF00082"/>
    </source>
</evidence>
<keyword evidence="4 8" id="KW-0645">Protease</keyword>
<keyword evidence="2" id="KW-0134">Cell wall</keyword>
<dbReference type="PANTHER" id="PTHR43806:SF65">
    <property type="entry name" value="SERINE PROTEASE APRX"/>
    <property type="match status" value="1"/>
</dbReference>
<evidence type="ECO:0000256" key="3">
    <source>
        <dbReference type="ARBA" id="ARBA00022525"/>
    </source>
</evidence>
<evidence type="ECO:0000256" key="1">
    <source>
        <dbReference type="ARBA" id="ARBA00011073"/>
    </source>
</evidence>
<keyword evidence="3" id="KW-0964">Secreted</keyword>
<feature type="chain" id="PRO_5046635922" evidence="10">
    <location>
        <begin position="22"/>
        <end position="717"/>
    </location>
</feature>
<evidence type="ECO:0000313" key="14">
    <source>
        <dbReference type="Proteomes" id="UP001596410"/>
    </source>
</evidence>
<comment type="similarity">
    <text evidence="1 8 9">Belongs to the peptidase S8 family.</text>
</comment>
<dbReference type="InterPro" id="IPR046450">
    <property type="entry name" value="PA_dom_sf"/>
</dbReference>
<evidence type="ECO:0000256" key="2">
    <source>
        <dbReference type="ARBA" id="ARBA00022512"/>
    </source>
</evidence>
<dbReference type="SUPFAM" id="SSF52743">
    <property type="entry name" value="Subtilisin-like"/>
    <property type="match status" value="1"/>
</dbReference>
<feature type="active site" description="Charge relay system" evidence="8">
    <location>
        <position position="165"/>
    </location>
</feature>
<evidence type="ECO:0000256" key="8">
    <source>
        <dbReference type="PROSITE-ProRule" id="PRU01240"/>
    </source>
</evidence>
<keyword evidence="7 8" id="KW-0720">Serine protease</keyword>
<dbReference type="PROSITE" id="PS00138">
    <property type="entry name" value="SUBTILASE_SER"/>
    <property type="match status" value="1"/>
</dbReference>
<evidence type="ECO:0000256" key="7">
    <source>
        <dbReference type="ARBA" id="ARBA00022825"/>
    </source>
</evidence>
<dbReference type="Pfam" id="PF00082">
    <property type="entry name" value="Peptidase_S8"/>
    <property type="match status" value="1"/>
</dbReference>
<feature type="domain" description="Peptidase S8/S53" evidence="11">
    <location>
        <begin position="118"/>
        <end position="494"/>
    </location>
</feature>
<evidence type="ECO:0000313" key="13">
    <source>
        <dbReference type="EMBL" id="MFC7062252.1"/>
    </source>
</evidence>
<dbReference type="InterPro" id="IPR036852">
    <property type="entry name" value="Peptidase_S8/S53_dom_sf"/>
</dbReference>
<evidence type="ECO:0000256" key="5">
    <source>
        <dbReference type="ARBA" id="ARBA00022729"/>
    </source>
</evidence>
<dbReference type="PROSITE" id="PS00137">
    <property type="entry name" value="SUBTILASE_HIS"/>
    <property type="match status" value="1"/>
</dbReference>
<dbReference type="InterPro" id="IPR050131">
    <property type="entry name" value="Peptidase_S8_subtilisin-like"/>
</dbReference>
<dbReference type="Gene3D" id="3.40.50.200">
    <property type="entry name" value="Peptidase S8/S53 domain"/>
    <property type="match status" value="1"/>
</dbReference>
<keyword evidence="6 8" id="KW-0378">Hydrolase</keyword>
<feature type="active site" description="Charge relay system" evidence="8">
    <location>
        <position position="127"/>
    </location>
</feature>
<dbReference type="RefSeq" id="WP_204708185.1">
    <property type="nucleotide sequence ID" value="NZ_JBHSZV010000025.1"/>
</dbReference>
<proteinExistence type="inferred from homology"/>
<dbReference type="PROSITE" id="PS00136">
    <property type="entry name" value="SUBTILASE_ASP"/>
    <property type="match status" value="1"/>
</dbReference>
<feature type="domain" description="PA" evidence="12">
    <location>
        <begin position="322"/>
        <end position="389"/>
    </location>
</feature>
<protein>
    <submittedName>
        <fullName evidence="13">S8 family serine peptidase</fullName>
    </submittedName>
</protein>
<accession>A0ABW2ENY7</accession>
<evidence type="ECO:0000256" key="6">
    <source>
        <dbReference type="ARBA" id="ARBA00022801"/>
    </source>
</evidence>
<dbReference type="InterPro" id="IPR000209">
    <property type="entry name" value="Peptidase_S8/S53_dom"/>
</dbReference>
<dbReference type="InterPro" id="IPR023828">
    <property type="entry name" value="Peptidase_S8_Ser-AS"/>
</dbReference>
<dbReference type="Pfam" id="PF02225">
    <property type="entry name" value="PA"/>
    <property type="match status" value="1"/>
</dbReference>